<protein>
    <submittedName>
        <fullName evidence="3">Uncharacterized protein</fullName>
    </submittedName>
</protein>
<dbReference type="AlphaFoldDB" id="A0AB39LY19"/>
<accession>A0AB39LY19</accession>
<feature type="compositionally biased region" description="Basic and acidic residues" evidence="1">
    <location>
        <begin position="145"/>
        <end position="165"/>
    </location>
</feature>
<feature type="compositionally biased region" description="Polar residues" evidence="1">
    <location>
        <begin position="91"/>
        <end position="100"/>
    </location>
</feature>
<reference evidence="3" key="1">
    <citation type="submission" date="2024-07" db="EMBL/GenBank/DDBJ databases">
        <authorList>
            <person name="Yu S.T."/>
        </authorList>
    </citation>
    <scope>NUCLEOTIDE SEQUENCE</scope>
    <source>
        <strain evidence="3">R02</strain>
    </source>
</reference>
<name>A0AB39LY19_9ACTN</name>
<gene>
    <name evidence="3" type="ORF">AB5J57_31715</name>
</gene>
<feature type="region of interest" description="Disordered" evidence="1">
    <location>
        <begin position="1"/>
        <end position="39"/>
    </location>
</feature>
<sequence>MITHADEGPEFEPDDPLTELLRPTSEHLGPPPGRFETIRRRAARRRLVRTTVGAGLTCAVALLVALPLQSSTTSERPVAPTVPLAPPPLTGSPSPATGPTVSPEAADPSEDAMPSPATDETTTPPGAVAPTPEPEVSERAAQPEVSDRPAEPEVSDRAPEPEVSDRAAAGLRESKRAAEPAEGYRSP</sequence>
<keyword evidence="2" id="KW-1133">Transmembrane helix</keyword>
<proteinExistence type="predicted"/>
<feature type="compositionally biased region" description="Acidic residues" evidence="1">
    <location>
        <begin position="8"/>
        <end position="17"/>
    </location>
</feature>
<keyword evidence="2" id="KW-0472">Membrane</keyword>
<feature type="transmembrane region" description="Helical" evidence="2">
    <location>
        <begin position="47"/>
        <end position="68"/>
    </location>
</feature>
<evidence type="ECO:0000313" key="3">
    <source>
        <dbReference type="EMBL" id="XDP97820.1"/>
    </source>
</evidence>
<keyword evidence="2" id="KW-0812">Transmembrane</keyword>
<evidence type="ECO:0000256" key="1">
    <source>
        <dbReference type="SAM" id="MobiDB-lite"/>
    </source>
</evidence>
<feature type="compositionally biased region" description="Low complexity" evidence="1">
    <location>
        <begin position="120"/>
        <end position="130"/>
    </location>
</feature>
<organism evidence="3">
    <name type="scientific">Streptomyces sp. R02</name>
    <dbReference type="NCBI Taxonomy" id="3238623"/>
    <lineage>
        <taxon>Bacteria</taxon>
        <taxon>Bacillati</taxon>
        <taxon>Actinomycetota</taxon>
        <taxon>Actinomycetes</taxon>
        <taxon>Kitasatosporales</taxon>
        <taxon>Streptomycetaceae</taxon>
        <taxon>Streptomyces</taxon>
    </lineage>
</organism>
<dbReference type="RefSeq" id="WP_369161091.1">
    <property type="nucleotide sequence ID" value="NZ_CP163429.1"/>
</dbReference>
<feature type="region of interest" description="Disordered" evidence="1">
    <location>
        <begin position="70"/>
        <end position="187"/>
    </location>
</feature>
<dbReference type="EMBL" id="CP163429">
    <property type="protein sequence ID" value="XDP97820.1"/>
    <property type="molecule type" value="Genomic_DNA"/>
</dbReference>
<evidence type="ECO:0000256" key="2">
    <source>
        <dbReference type="SAM" id="Phobius"/>
    </source>
</evidence>